<dbReference type="PANTHER" id="PTHR24070">
    <property type="entry name" value="RAS, DI-RAS, AND RHEB FAMILY MEMBERS OF SMALL GTPASE SUPERFAMILY"/>
    <property type="match status" value="1"/>
</dbReference>
<gene>
    <name evidence="3" type="ORF">EI97DRAFT_450804</name>
</gene>
<dbReference type="GO" id="GO:0016020">
    <property type="term" value="C:membrane"/>
    <property type="evidence" value="ECO:0007669"/>
    <property type="project" value="InterPro"/>
</dbReference>
<dbReference type="GeneID" id="54553481"/>
<dbReference type="PROSITE" id="PS51419">
    <property type="entry name" value="RAB"/>
    <property type="match status" value="1"/>
</dbReference>
<reference evidence="3" key="1">
    <citation type="journal article" date="2020" name="Stud. Mycol.">
        <title>101 Dothideomycetes genomes: a test case for predicting lifestyles and emergence of pathogens.</title>
        <authorList>
            <person name="Haridas S."/>
            <person name="Albert R."/>
            <person name="Binder M."/>
            <person name="Bloem J."/>
            <person name="Labutti K."/>
            <person name="Salamov A."/>
            <person name="Andreopoulos B."/>
            <person name="Baker S."/>
            <person name="Barry K."/>
            <person name="Bills G."/>
            <person name="Bluhm B."/>
            <person name="Cannon C."/>
            <person name="Castanera R."/>
            <person name="Culley D."/>
            <person name="Daum C."/>
            <person name="Ezra D."/>
            <person name="Gonzalez J."/>
            <person name="Henrissat B."/>
            <person name="Kuo A."/>
            <person name="Liang C."/>
            <person name="Lipzen A."/>
            <person name="Lutzoni F."/>
            <person name="Magnuson J."/>
            <person name="Mondo S."/>
            <person name="Nolan M."/>
            <person name="Ohm R."/>
            <person name="Pangilinan J."/>
            <person name="Park H.-J."/>
            <person name="Ramirez L."/>
            <person name="Alfaro M."/>
            <person name="Sun H."/>
            <person name="Tritt A."/>
            <person name="Yoshinaga Y."/>
            <person name="Zwiers L.-H."/>
            <person name="Turgeon B."/>
            <person name="Goodwin S."/>
            <person name="Spatafora J."/>
            <person name="Crous P."/>
            <person name="Grigoriev I."/>
        </authorList>
    </citation>
    <scope>NUCLEOTIDE SEQUENCE</scope>
    <source>
        <strain evidence="3">CBS 379.55</strain>
    </source>
</reference>
<dbReference type="GO" id="GO:0005525">
    <property type="term" value="F:GTP binding"/>
    <property type="evidence" value="ECO:0007669"/>
    <property type="project" value="UniProtKB-KW"/>
</dbReference>
<dbReference type="Gene3D" id="3.40.50.300">
    <property type="entry name" value="P-loop containing nucleotide triphosphate hydrolases"/>
    <property type="match status" value="1"/>
</dbReference>
<evidence type="ECO:0000256" key="2">
    <source>
        <dbReference type="ARBA" id="ARBA00023134"/>
    </source>
</evidence>
<dbReference type="InterPro" id="IPR020849">
    <property type="entry name" value="Small_GTPase_Ras-type"/>
</dbReference>
<name>A0A6A6JGM1_WESOR</name>
<protein>
    <submittedName>
        <fullName evidence="3">Ras-domain-containing protein</fullName>
    </submittedName>
</protein>
<dbReference type="PRINTS" id="PR00449">
    <property type="entry name" value="RASTRNSFRMNG"/>
</dbReference>
<dbReference type="SUPFAM" id="SSF52540">
    <property type="entry name" value="P-loop containing nucleoside triphosphate hydrolases"/>
    <property type="match status" value="1"/>
</dbReference>
<dbReference type="OrthoDB" id="5976022at2759"/>
<evidence type="ECO:0000313" key="4">
    <source>
        <dbReference type="Proteomes" id="UP000800097"/>
    </source>
</evidence>
<accession>A0A6A6JGM1</accession>
<proteinExistence type="predicted"/>
<dbReference type="PROSITE" id="PS51421">
    <property type="entry name" value="RAS"/>
    <property type="match status" value="1"/>
</dbReference>
<dbReference type="Proteomes" id="UP000800097">
    <property type="component" value="Unassembled WGS sequence"/>
</dbReference>
<dbReference type="GO" id="GO:0003924">
    <property type="term" value="F:GTPase activity"/>
    <property type="evidence" value="ECO:0007669"/>
    <property type="project" value="InterPro"/>
</dbReference>
<keyword evidence="1" id="KW-0547">Nucleotide-binding</keyword>
<dbReference type="AlphaFoldDB" id="A0A6A6JGM1"/>
<organism evidence="3 4">
    <name type="scientific">Westerdykella ornata</name>
    <dbReference type="NCBI Taxonomy" id="318751"/>
    <lineage>
        <taxon>Eukaryota</taxon>
        <taxon>Fungi</taxon>
        <taxon>Dikarya</taxon>
        <taxon>Ascomycota</taxon>
        <taxon>Pezizomycotina</taxon>
        <taxon>Dothideomycetes</taxon>
        <taxon>Pleosporomycetidae</taxon>
        <taxon>Pleosporales</taxon>
        <taxon>Sporormiaceae</taxon>
        <taxon>Westerdykella</taxon>
    </lineage>
</organism>
<dbReference type="SMART" id="SM00174">
    <property type="entry name" value="RHO"/>
    <property type="match status" value="1"/>
</dbReference>
<dbReference type="InterPro" id="IPR027417">
    <property type="entry name" value="P-loop_NTPase"/>
</dbReference>
<dbReference type="GO" id="GO:0007165">
    <property type="term" value="P:signal transduction"/>
    <property type="evidence" value="ECO:0007669"/>
    <property type="project" value="InterPro"/>
</dbReference>
<evidence type="ECO:0000256" key="1">
    <source>
        <dbReference type="ARBA" id="ARBA00022741"/>
    </source>
</evidence>
<dbReference type="RefSeq" id="XP_033653111.1">
    <property type="nucleotide sequence ID" value="XM_033800306.1"/>
</dbReference>
<dbReference type="SMART" id="SM00173">
    <property type="entry name" value="RAS"/>
    <property type="match status" value="1"/>
</dbReference>
<dbReference type="InterPro" id="IPR001806">
    <property type="entry name" value="Small_GTPase"/>
</dbReference>
<sequence length="173" mass="19456">MGEYHIVVFGANAWKELYVATTNSHRKNIDMNGRHFVLDILEASGTEQLNSADKFRELDIKTAHGFLLVFSVTSQPSFDELTTCWKQIQHIKKDVAVPLVLVGNKSDTKDDRSIVHLQVLEAFPGLPYYETSARLEVNVDEAFLGLCRQILDKNVRVRQSASADESCLSCTIL</sequence>
<keyword evidence="4" id="KW-1185">Reference proteome</keyword>
<dbReference type="EMBL" id="ML986496">
    <property type="protein sequence ID" value="KAF2275572.1"/>
    <property type="molecule type" value="Genomic_DNA"/>
</dbReference>
<dbReference type="SMART" id="SM00175">
    <property type="entry name" value="RAB"/>
    <property type="match status" value="1"/>
</dbReference>
<evidence type="ECO:0000313" key="3">
    <source>
        <dbReference type="EMBL" id="KAF2275572.1"/>
    </source>
</evidence>
<keyword evidence="2" id="KW-0342">GTP-binding</keyword>
<dbReference type="Pfam" id="PF00071">
    <property type="entry name" value="Ras"/>
    <property type="match status" value="1"/>
</dbReference>